<dbReference type="InterPro" id="IPR005025">
    <property type="entry name" value="FMN_Rdtase-like_dom"/>
</dbReference>
<dbReference type="GO" id="GO:0010181">
    <property type="term" value="F:FMN binding"/>
    <property type="evidence" value="ECO:0007669"/>
    <property type="project" value="TreeGrafter"/>
</dbReference>
<dbReference type="OrthoDB" id="571777at2"/>
<dbReference type="eggNOG" id="COG0431">
    <property type="taxonomic scope" value="Bacteria"/>
</dbReference>
<dbReference type="GO" id="GO:0005829">
    <property type="term" value="C:cytosol"/>
    <property type="evidence" value="ECO:0007669"/>
    <property type="project" value="TreeGrafter"/>
</dbReference>
<protein>
    <recommendedName>
        <fullName evidence="1">NADPH-dependent FMN reductase-like domain-containing protein</fullName>
    </recommendedName>
</protein>
<dbReference type="AlphaFoldDB" id="A3IH28"/>
<reference evidence="2 3" key="1">
    <citation type="submission" date="2007-03" db="EMBL/GenBank/DDBJ databases">
        <authorList>
            <person name="Stal L."/>
            <person name="Ferriera S."/>
            <person name="Johnson J."/>
            <person name="Kravitz S."/>
            <person name="Beeson K."/>
            <person name="Sutton G."/>
            <person name="Rogers Y.-H."/>
            <person name="Friedman R."/>
            <person name="Frazier M."/>
            <person name="Venter J.C."/>
        </authorList>
    </citation>
    <scope>NUCLEOTIDE SEQUENCE [LARGE SCALE GENOMIC DNA]</scope>
    <source>
        <strain evidence="2 3">CCY0110</strain>
    </source>
</reference>
<feature type="domain" description="NADPH-dependent FMN reductase-like" evidence="1">
    <location>
        <begin position="5"/>
        <end position="161"/>
    </location>
</feature>
<comment type="caution">
    <text evidence="2">The sequence shown here is derived from an EMBL/GenBank/DDBJ whole genome shotgun (WGS) entry which is preliminary data.</text>
</comment>
<evidence type="ECO:0000313" key="3">
    <source>
        <dbReference type="Proteomes" id="UP000003781"/>
    </source>
</evidence>
<dbReference type="RefSeq" id="WP_008272610.1">
    <property type="nucleotide sequence ID" value="NZ_AAXW01000001.1"/>
</dbReference>
<dbReference type="Gene3D" id="3.40.50.360">
    <property type="match status" value="1"/>
</dbReference>
<dbReference type="GO" id="GO:0016491">
    <property type="term" value="F:oxidoreductase activity"/>
    <property type="evidence" value="ECO:0007669"/>
    <property type="project" value="InterPro"/>
</dbReference>
<organism evidence="2 3">
    <name type="scientific">Crocosphaera chwakensis CCY0110</name>
    <dbReference type="NCBI Taxonomy" id="391612"/>
    <lineage>
        <taxon>Bacteria</taxon>
        <taxon>Bacillati</taxon>
        <taxon>Cyanobacteriota</taxon>
        <taxon>Cyanophyceae</taxon>
        <taxon>Oscillatoriophycideae</taxon>
        <taxon>Chroococcales</taxon>
        <taxon>Aphanothecaceae</taxon>
        <taxon>Crocosphaera</taxon>
        <taxon>Crocosphaera chwakensis</taxon>
    </lineage>
</organism>
<keyword evidence="3" id="KW-1185">Reference proteome</keyword>
<sequence>MTKPVKILAFAGSSRIDSFNKKLVKVAIEGAKATGVEVTYIDFLDYSMPLFNEDLESEEGLPDTVLEFKALLKNHQGFLIACPEYNGSITPLLKNAIDWASRPEPGEPPMSLSCFKGKVAALLATSPSGLGGLRGLGHVRAILEGIGVTVIPEQKAIPSAYQAFDEQGHLNDEKQMQEVQGIAKKLAEVTAKLSQ</sequence>
<dbReference type="SUPFAM" id="SSF52218">
    <property type="entry name" value="Flavoproteins"/>
    <property type="match status" value="1"/>
</dbReference>
<evidence type="ECO:0000313" key="2">
    <source>
        <dbReference type="EMBL" id="EAZ94270.1"/>
    </source>
</evidence>
<dbReference type="PANTHER" id="PTHR30543:SF21">
    <property type="entry name" value="NAD(P)H-DEPENDENT FMN REDUCTASE LOT6"/>
    <property type="match status" value="1"/>
</dbReference>
<dbReference type="InterPro" id="IPR050712">
    <property type="entry name" value="NAD(P)H-dep_reductase"/>
</dbReference>
<name>A3IH28_9CHRO</name>
<accession>A3IH28</accession>
<proteinExistence type="predicted"/>
<gene>
    <name evidence="2" type="ORF">CY0110_10357</name>
</gene>
<dbReference type="InterPro" id="IPR029039">
    <property type="entry name" value="Flavoprotein-like_sf"/>
</dbReference>
<dbReference type="EMBL" id="AAXW01000001">
    <property type="protein sequence ID" value="EAZ94270.1"/>
    <property type="molecule type" value="Genomic_DNA"/>
</dbReference>
<dbReference type="PANTHER" id="PTHR30543">
    <property type="entry name" value="CHROMATE REDUCTASE"/>
    <property type="match status" value="1"/>
</dbReference>
<evidence type="ECO:0000259" key="1">
    <source>
        <dbReference type="Pfam" id="PF03358"/>
    </source>
</evidence>
<dbReference type="Proteomes" id="UP000003781">
    <property type="component" value="Unassembled WGS sequence"/>
</dbReference>
<dbReference type="Pfam" id="PF03358">
    <property type="entry name" value="FMN_red"/>
    <property type="match status" value="1"/>
</dbReference>